<evidence type="ECO:0000313" key="4">
    <source>
        <dbReference type="Proteomes" id="UP001566132"/>
    </source>
</evidence>
<dbReference type="Pfam" id="PF00059">
    <property type="entry name" value="Lectin_C"/>
    <property type="match status" value="1"/>
</dbReference>
<feature type="signal peptide" evidence="1">
    <location>
        <begin position="1"/>
        <end position="20"/>
    </location>
</feature>
<dbReference type="PROSITE" id="PS50041">
    <property type="entry name" value="C_TYPE_LECTIN_2"/>
    <property type="match status" value="1"/>
</dbReference>
<keyword evidence="4" id="KW-1185">Reference proteome</keyword>
<dbReference type="InterPro" id="IPR016187">
    <property type="entry name" value="CTDL_fold"/>
</dbReference>
<accession>A0ABD1E936</accession>
<dbReference type="SUPFAM" id="SSF56436">
    <property type="entry name" value="C-type lectin-like"/>
    <property type="match status" value="1"/>
</dbReference>
<evidence type="ECO:0000256" key="1">
    <source>
        <dbReference type="SAM" id="SignalP"/>
    </source>
</evidence>
<dbReference type="SMART" id="SM00034">
    <property type="entry name" value="CLECT"/>
    <property type="match status" value="1"/>
</dbReference>
<name>A0ABD1E936_HYPHA</name>
<evidence type="ECO:0000259" key="2">
    <source>
        <dbReference type="PROSITE" id="PS50041"/>
    </source>
</evidence>
<dbReference type="InterPro" id="IPR050801">
    <property type="entry name" value="Ca-Dep_Lectins_ImmuneDev"/>
</dbReference>
<sequence length="323" mass="36382">MTTINLEVFLIILLVALINATNICSTATRSVKFFKLKSCHKSIAPPMARKRVTSLSECVAFTKEKNGLAFNFSPLDATNHLKQFIPNCHVLECPEIGNLSTLEVDLAFDYYSAFGDLNLTQNAVCIKSLGLFKFTEHYLNYTQSILACQNTSGDLADVTSEYRTTAMANLIKVMLPDWYKAAYVGLDDLVREGTFETSSGKPLTCTLNNFRAWAPGHPRSKHATEDCVTLDSDRLWRTTKCDKVRLKGLCELIPQPPKTSWNEEPKNVTCKNISEKNKGKMRKCLRQQKLFEIYTGSSRLDKCAMLNFTIKQFNGTITNDKVE</sequence>
<dbReference type="PANTHER" id="PTHR22801">
    <property type="entry name" value="LITHOSTATHINE"/>
    <property type="match status" value="1"/>
</dbReference>
<feature type="domain" description="C-type lectin" evidence="2">
    <location>
        <begin position="132"/>
        <end position="243"/>
    </location>
</feature>
<comment type="caution">
    <text evidence="3">The sequence shown here is derived from an EMBL/GenBank/DDBJ whole genome shotgun (WGS) entry which is preliminary data.</text>
</comment>
<dbReference type="PANTHER" id="PTHR22801:SF63">
    <property type="entry name" value="C-TYPE LECTIN DOMAIN-CONTAINING PROTEIN"/>
    <property type="match status" value="1"/>
</dbReference>
<dbReference type="Gene3D" id="3.10.100.10">
    <property type="entry name" value="Mannose-Binding Protein A, subunit A"/>
    <property type="match status" value="1"/>
</dbReference>
<dbReference type="Proteomes" id="UP001566132">
    <property type="component" value="Unassembled WGS sequence"/>
</dbReference>
<keyword evidence="1" id="KW-0732">Signal</keyword>
<evidence type="ECO:0000313" key="3">
    <source>
        <dbReference type="EMBL" id="KAL1491090.1"/>
    </source>
</evidence>
<proteinExistence type="predicted"/>
<dbReference type="AlphaFoldDB" id="A0ABD1E936"/>
<dbReference type="InterPro" id="IPR016186">
    <property type="entry name" value="C-type_lectin-like/link_sf"/>
</dbReference>
<dbReference type="InterPro" id="IPR001304">
    <property type="entry name" value="C-type_lectin-like"/>
</dbReference>
<dbReference type="EMBL" id="JBDJPC010000009">
    <property type="protein sequence ID" value="KAL1491090.1"/>
    <property type="molecule type" value="Genomic_DNA"/>
</dbReference>
<reference evidence="3 4" key="1">
    <citation type="submission" date="2024-05" db="EMBL/GenBank/DDBJ databases">
        <title>Genetic variation in Jamaican populations of the coffee berry borer (Hypothenemus hampei).</title>
        <authorList>
            <person name="Errbii M."/>
            <person name="Myrie A."/>
        </authorList>
    </citation>
    <scope>NUCLEOTIDE SEQUENCE [LARGE SCALE GENOMIC DNA]</scope>
    <source>
        <strain evidence="3">JA-Hopewell-2020-01-JO</strain>
        <tissue evidence="3">Whole body</tissue>
    </source>
</reference>
<protein>
    <recommendedName>
        <fullName evidence="2">C-type lectin domain-containing protein</fullName>
    </recommendedName>
</protein>
<gene>
    <name evidence="3" type="ORF">ABEB36_011740</name>
</gene>
<feature type="chain" id="PRO_5044801007" description="C-type lectin domain-containing protein" evidence="1">
    <location>
        <begin position="21"/>
        <end position="323"/>
    </location>
</feature>
<organism evidence="3 4">
    <name type="scientific">Hypothenemus hampei</name>
    <name type="common">Coffee berry borer</name>
    <dbReference type="NCBI Taxonomy" id="57062"/>
    <lineage>
        <taxon>Eukaryota</taxon>
        <taxon>Metazoa</taxon>
        <taxon>Ecdysozoa</taxon>
        <taxon>Arthropoda</taxon>
        <taxon>Hexapoda</taxon>
        <taxon>Insecta</taxon>
        <taxon>Pterygota</taxon>
        <taxon>Neoptera</taxon>
        <taxon>Endopterygota</taxon>
        <taxon>Coleoptera</taxon>
        <taxon>Polyphaga</taxon>
        <taxon>Cucujiformia</taxon>
        <taxon>Curculionidae</taxon>
        <taxon>Scolytinae</taxon>
        <taxon>Hypothenemus</taxon>
    </lineage>
</organism>